<gene>
    <name evidence="2" type="ordered locus">EROM_081150</name>
</gene>
<feature type="transmembrane region" description="Helical" evidence="1">
    <location>
        <begin position="6"/>
        <end position="30"/>
    </location>
</feature>
<evidence type="ECO:0000313" key="3">
    <source>
        <dbReference type="Proteomes" id="UP000010094"/>
    </source>
</evidence>
<feature type="transmembrane region" description="Helical" evidence="1">
    <location>
        <begin position="135"/>
        <end position="154"/>
    </location>
</feature>
<feature type="transmembrane region" description="Helical" evidence="1">
    <location>
        <begin position="219"/>
        <end position="240"/>
    </location>
</feature>
<feature type="transmembrane region" description="Helical" evidence="1">
    <location>
        <begin position="160"/>
        <end position="185"/>
    </location>
</feature>
<dbReference type="VEuPathDB" id="MicrosporidiaDB:EROM_081150"/>
<sequence>MNTSISPFVLLAIMLILGATLVNLIALRANNKAEPAGTRYIEKIKSTRKKGMIFFLLALIFTTVYYFFYTQNHLEGRTPPLLKRVSVNSHSLKMLELSARSFQKSFMFYATSLIIPLVSSRRFRVLGIDEKTSIAFVKYYSLLGSFLYPLVFHVCSGHDLGSYLVEVLNIAETSLLLSLYSLLLLKMCKVHDVLSYTQVITKFEIEEVLDRVKPKIIGIIGYLCLDGASGVARMTAMFFAGDYSRGLPVNSLVETAFFIALYYYSIKFLVTPGNGICESIQKMENIKKHVAAGFLNLEHRDEDSMIDVSKIPNI</sequence>
<dbReference type="GeneID" id="20521850"/>
<organism evidence="2 3">
    <name type="scientific">Encephalitozoon romaleae (strain SJ-2008)</name>
    <name type="common">Microsporidian parasite</name>
    <dbReference type="NCBI Taxonomy" id="1178016"/>
    <lineage>
        <taxon>Eukaryota</taxon>
        <taxon>Fungi</taxon>
        <taxon>Fungi incertae sedis</taxon>
        <taxon>Microsporidia</taxon>
        <taxon>Unikaryonidae</taxon>
        <taxon>Encephalitozoon</taxon>
    </lineage>
</organism>
<keyword evidence="1" id="KW-0812">Transmembrane</keyword>
<proteinExistence type="predicted"/>
<feature type="transmembrane region" description="Helical" evidence="1">
    <location>
        <begin position="51"/>
        <end position="69"/>
    </location>
</feature>
<evidence type="ECO:0000313" key="2">
    <source>
        <dbReference type="EMBL" id="AFN83531.1"/>
    </source>
</evidence>
<dbReference type="Proteomes" id="UP000010094">
    <property type="component" value="Chromosome VIII"/>
</dbReference>
<reference evidence="2 3" key="1">
    <citation type="journal article" date="2012" name="Proc. Natl. Acad. Sci. U.S.A.">
        <title>Gain and loss of multiple functionally related, horizontally transferred genes in the reduced genomes of two microsporidian parasites.</title>
        <authorList>
            <person name="Pombert J.-F."/>
            <person name="Selman M."/>
            <person name="Burki F."/>
            <person name="Bardell F.T."/>
            <person name="Farinelli L."/>
            <person name="Solter L.F."/>
            <person name="Whitman D.W."/>
            <person name="Weiss L.M."/>
            <person name="Corradi N."/>
            <person name="Keeling P.J."/>
        </authorList>
    </citation>
    <scope>NUCLEOTIDE SEQUENCE [LARGE SCALE GENOMIC DNA]</scope>
    <source>
        <strain evidence="2 3">SJ-2008</strain>
    </source>
</reference>
<keyword evidence="1" id="KW-0472">Membrane</keyword>
<feature type="transmembrane region" description="Helical" evidence="1">
    <location>
        <begin position="106"/>
        <end position="123"/>
    </location>
</feature>
<dbReference type="KEGG" id="ero:EROM_081150"/>
<evidence type="ECO:0000256" key="1">
    <source>
        <dbReference type="SAM" id="Phobius"/>
    </source>
</evidence>
<dbReference type="OrthoDB" id="2191885at2759"/>
<keyword evidence="1" id="KW-1133">Transmembrane helix</keyword>
<dbReference type="HOGENOM" id="CLU_885744_0_0_1"/>
<accession>I6ZUW3</accession>
<keyword evidence="3" id="KW-1185">Reference proteome</keyword>
<name>I6ZUW3_ENCRO</name>
<dbReference type="EMBL" id="CP003525">
    <property type="protein sequence ID" value="AFN83531.1"/>
    <property type="molecule type" value="Genomic_DNA"/>
</dbReference>
<dbReference type="RefSeq" id="XP_009265028.1">
    <property type="nucleotide sequence ID" value="XM_009266753.1"/>
</dbReference>
<protein>
    <submittedName>
        <fullName evidence="2">Uncharacterized protein</fullName>
    </submittedName>
</protein>
<dbReference type="AlphaFoldDB" id="I6ZUW3"/>